<comment type="pathway">
    <text evidence="3 10">Amino-acid biosynthesis; L-leucine biosynthesis; L-leucine from 3-methyl-2-oxobutanoate: step 2/4.</text>
</comment>
<organism evidence="12 13">
    <name type="scientific">Franzmannia pantelleriensis</name>
    <dbReference type="NCBI Taxonomy" id="48727"/>
    <lineage>
        <taxon>Bacteria</taxon>
        <taxon>Pseudomonadati</taxon>
        <taxon>Pseudomonadota</taxon>
        <taxon>Gammaproteobacteria</taxon>
        <taxon>Oceanospirillales</taxon>
        <taxon>Halomonadaceae</taxon>
        <taxon>Franzmannia</taxon>
    </lineage>
</organism>
<dbReference type="SUPFAM" id="SSF52016">
    <property type="entry name" value="LeuD/IlvD-like"/>
    <property type="match status" value="1"/>
</dbReference>
<evidence type="ECO:0000256" key="9">
    <source>
        <dbReference type="ARBA" id="ARBA00023304"/>
    </source>
</evidence>
<evidence type="ECO:0000256" key="1">
    <source>
        <dbReference type="ARBA" id="ARBA00000491"/>
    </source>
</evidence>
<dbReference type="NCBIfam" id="TIGR00171">
    <property type="entry name" value="leuD"/>
    <property type="match status" value="1"/>
</dbReference>
<comment type="function">
    <text evidence="2 10">Catalyzes the isomerization between 2-isopropylmalate and 3-isopropylmalate, via the formation of 2-isopropylmaleate.</text>
</comment>
<evidence type="ECO:0000256" key="4">
    <source>
        <dbReference type="ARBA" id="ARBA00009845"/>
    </source>
</evidence>
<evidence type="ECO:0000313" key="13">
    <source>
        <dbReference type="Proteomes" id="UP000199107"/>
    </source>
</evidence>
<feature type="domain" description="Aconitase A/isopropylmalate dehydratase small subunit swivel" evidence="11">
    <location>
        <begin position="1"/>
        <end position="130"/>
    </location>
</feature>
<evidence type="ECO:0000256" key="2">
    <source>
        <dbReference type="ARBA" id="ARBA00002695"/>
    </source>
</evidence>
<comment type="subunit">
    <text evidence="5 10">Heterodimer of LeuC and LeuD.</text>
</comment>
<dbReference type="Gene3D" id="3.20.19.10">
    <property type="entry name" value="Aconitase, domain 4"/>
    <property type="match status" value="1"/>
</dbReference>
<dbReference type="RefSeq" id="WP_089660140.1">
    <property type="nucleotide sequence ID" value="NZ_FNGH01000017.1"/>
</dbReference>
<evidence type="ECO:0000256" key="3">
    <source>
        <dbReference type="ARBA" id="ARBA00004729"/>
    </source>
</evidence>
<evidence type="ECO:0000313" key="12">
    <source>
        <dbReference type="EMBL" id="SDM66776.1"/>
    </source>
</evidence>
<evidence type="ECO:0000256" key="7">
    <source>
        <dbReference type="ARBA" id="ARBA00022605"/>
    </source>
</evidence>
<dbReference type="CDD" id="cd01577">
    <property type="entry name" value="IPMI_Swivel"/>
    <property type="match status" value="1"/>
</dbReference>
<sequence length="217" mass="24816">MRQFEREQGLVAPLDRANVDTDLIIPKQFLKSIKRTGFGVNLFDELRYLDEGYPGQDASQRPLNPDFVLNQPRYQGASVLLARRNFGCGSSREHAPWALEDFGFRVVIAPSFADIFYNNAFKNGILLVPLDEDTVDRLFKAVEANEGYRLDVDLENQRVTTPEGEIIEFEVDAFRKHCLLNGLDDIGITLQDEDAIRAFEEKHRVARPWLFRDKAPA</sequence>
<comment type="catalytic activity">
    <reaction evidence="1 10">
        <text>(2R,3S)-3-isopropylmalate = (2S)-2-isopropylmalate</text>
        <dbReference type="Rhea" id="RHEA:32287"/>
        <dbReference type="ChEBI" id="CHEBI:1178"/>
        <dbReference type="ChEBI" id="CHEBI:35121"/>
        <dbReference type="EC" id="4.2.1.33"/>
    </reaction>
</comment>
<name>A0A1G9V403_9GAMM</name>
<evidence type="ECO:0000256" key="10">
    <source>
        <dbReference type="HAMAP-Rule" id="MF_01031"/>
    </source>
</evidence>
<evidence type="ECO:0000259" key="11">
    <source>
        <dbReference type="Pfam" id="PF00694"/>
    </source>
</evidence>
<evidence type="ECO:0000256" key="6">
    <source>
        <dbReference type="ARBA" id="ARBA00022430"/>
    </source>
</evidence>
<reference evidence="13" key="1">
    <citation type="submission" date="2016-10" db="EMBL/GenBank/DDBJ databases">
        <authorList>
            <person name="Varghese N."/>
            <person name="Submissions S."/>
        </authorList>
    </citation>
    <scope>NUCLEOTIDE SEQUENCE [LARGE SCALE GENOMIC DNA]</scope>
    <source>
        <strain evidence="13">AAP</strain>
    </source>
</reference>
<dbReference type="NCBIfam" id="NF002458">
    <property type="entry name" value="PRK01641.1"/>
    <property type="match status" value="1"/>
</dbReference>
<protein>
    <recommendedName>
        <fullName evidence="10">3-isopropylmalate dehydratase small subunit</fullName>
        <ecNumber evidence="10">4.2.1.33</ecNumber>
    </recommendedName>
    <alternativeName>
        <fullName evidence="10">Alpha-IPM isomerase</fullName>
        <shortName evidence="10">IPMI</shortName>
    </alternativeName>
    <alternativeName>
        <fullName evidence="10">Isopropylmalate isomerase</fullName>
    </alternativeName>
</protein>
<dbReference type="HAMAP" id="MF_01031">
    <property type="entry name" value="LeuD_type1"/>
    <property type="match status" value="1"/>
</dbReference>
<dbReference type="GO" id="GO:0003861">
    <property type="term" value="F:3-isopropylmalate dehydratase activity"/>
    <property type="evidence" value="ECO:0007669"/>
    <property type="project" value="UniProtKB-UniRule"/>
</dbReference>
<evidence type="ECO:0000256" key="8">
    <source>
        <dbReference type="ARBA" id="ARBA00023239"/>
    </source>
</evidence>
<dbReference type="PANTHER" id="PTHR43345">
    <property type="entry name" value="3-ISOPROPYLMALATE DEHYDRATASE SMALL SUBUNIT 2-RELATED-RELATED"/>
    <property type="match status" value="1"/>
</dbReference>
<dbReference type="EMBL" id="FNGH01000017">
    <property type="protein sequence ID" value="SDM66776.1"/>
    <property type="molecule type" value="Genomic_DNA"/>
</dbReference>
<dbReference type="GO" id="GO:0009098">
    <property type="term" value="P:L-leucine biosynthetic process"/>
    <property type="evidence" value="ECO:0007669"/>
    <property type="project" value="UniProtKB-UniRule"/>
</dbReference>
<proteinExistence type="inferred from homology"/>
<dbReference type="STRING" id="48727.SAMN05192555_1174"/>
<gene>
    <name evidence="10" type="primary">leuD</name>
    <name evidence="12" type="ORF">SAMN05192555_1174</name>
</gene>
<keyword evidence="8 10" id="KW-0456">Lyase</keyword>
<evidence type="ECO:0000256" key="5">
    <source>
        <dbReference type="ARBA" id="ARBA00011271"/>
    </source>
</evidence>
<dbReference type="InterPro" id="IPR033940">
    <property type="entry name" value="IPMI_Swivel"/>
</dbReference>
<dbReference type="GO" id="GO:0009316">
    <property type="term" value="C:3-isopropylmalate dehydratase complex"/>
    <property type="evidence" value="ECO:0007669"/>
    <property type="project" value="InterPro"/>
</dbReference>
<keyword evidence="7 10" id="KW-0028">Amino-acid biosynthesis</keyword>
<dbReference type="OrthoDB" id="9777465at2"/>
<dbReference type="EC" id="4.2.1.33" evidence="10"/>
<keyword evidence="13" id="KW-1185">Reference proteome</keyword>
<dbReference type="UniPathway" id="UPA00048">
    <property type="reaction ID" value="UER00071"/>
</dbReference>
<accession>A0A1G9V403</accession>
<dbReference type="InterPro" id="IPR004431">
    <property type="entry name" value="3-IsopropMal_deHydase_ssu"/>
</dbReference>
<dbReference type="FunFam" id="3.20.19.10:FF:000003">
    <property type="entry name" value="3-isopropylmalate dehydratase small subunit"/>
    <property type="match status" value="1"/>
</dbReference>
<keyword evidence="9 10" id="KW-0100">Branched-chain amino acid biosynthesis</keyword>
<dbReference type="InterPro" id="IPR000573">
    <property type="entry name" value="AconitaseA/IPMdHydase_ssu_swvl"/>
</dbReference>
<keyword evidence="6 10" id="KW-0432">Leucine biosynthesis</keyword>
<dbReference type="Proteomes" id="UP000199107">
    <property type="component" value="Unassembled WGS sequence"/>
</dbReference>
<dbReference type="Pfam" id="PF00694">
    <property type="entry name" value="Aconitase_C"/>
    <property type="match status" value="1"/>
</dbReference>
<dbReference type="PANTHER" id="PTHR43345:SF5">
    <property type="entry name" value="3-ISOPROPYLMALATE DEHYDRATASE SMALL SUBUNIT"/>
    <property type="match status" value="1"/>
</dbReference>
<dbReference type="AlphaFoldDB" id="A0A1G9V403"/>
<dbReference type="InterPro" id="IPR015928">
    <property type="entry name" value="Aconitase/3IPM_dehydase_swvl"/>
</dbReference>
<comment type="similarity">
    <text evidence="4 10">Belongs to the LeuD family. LeuD type 1 subfamily.</text>
</comment>
<dbReference type="InterPro" id="IPR050075">
    <property type="entry name" value="LeuD"/>
</dbReference>